<dbReference type="PANTHER" id="PTHR43394">
    <property type="entry name" value="ATP-DEPENDENT PERMEASE MDL1, MITOCHONDRIAL"/>
    <property type="match status" value="1"/>
</dbReference>
<dbReference type="SUPFAM" id="SSF90123">
    <property type="entry name" value="ABC transporter transmembrane region"/>
    <property type="match status" value="1"/>
</dbReference>
<dbReference type="InterPro" id="IPR027417">
    <property type="entry name" value="P-loop_NTPase"/>
</dbReference>
<evidence type="ECO:0000256" key="7">
    <source>
        <dbReference type="ARBA" id="ARBA00022989"/>
    </source>
</evidence>
<accession>A0A8J8MRJ3</accession>
<evidence type="ECO:0000256" key="9">
    <source>
        <dbReference type="SAM" id="MobiDB-lite"/>
    </source>
</evidence>
<keyword evidence="6 13" id="KW-0067">ATP-binding</keyword>
<evidence type="ECO:0000256" key="6">
    <source>
        <dbReference type="ARBA" id="ARBA00022840"/>
    </source>
</evidence>
<dbReference type="PROSITE" id="PS50929">
    <property type="entry name" value="ABC_TM1F"/>
    <property type="match status" value="1"/>
</dbReference>
<feature type="transmembrane region" description="Helical" evidence="10">
    <location>
        <begin position="288"/>
        <end position="309"/>
    </location>
</feature>
<evidence type="ECO:0000313" key="14">
    <source>
        <dbReference type="Proteomes" id="UP000679284"/>
    </source>
</evidence>
<name>A0A8J8MRJ3_9RHOB</name>
<proteinExistence type="predicted"/>
<keyword evidence="14" id="KW-1185">Reference proteome</keyword>
<evidence type="ECO:0000259" key="12">
    <source>
        <dbReference type="PROSITE" id="PS50929"/>
    </source>
</evidence>
<dbReference type="InterPro" id="IPR039421">
    <property type="entry name" value="Type_1_exporter"/>
</dbReference>
<keyword evidence="7 10" id="KW-1133">Transmembrane helix</keyword>
<dbReference type="GO" id="GO:0005886">
    <property type="term" value="C:plasma membrane"/>
    <property type="evidence" value="ECO:0007669"/>
    <property type="project" value="UniProtKB-SubCell"/>
</dbReference>
<feature type="domain" description="ABC transporter" evidence="11">
    <location>
        <begin position="382"/>
        <end position="614"/>
    </location>
</feature>
<gene>
    <name evidence="13" type="ORF">GR316_03325</name>
</gene>
<feature type="transmembrane region" description="Helical" evidence="10">
    <location>
        <begin position="208"/>
        <end position="228"/>
    </location>
</feature>
<evidence type="ECO:0000256" key="5">
    <source>
        <dbReference type="ARBA" id="ARBA00022741"/>
    </source>
</evidence>
<evidence type="ECO:0000313" key="13">
    <source>
        <dbReference type="EMBL" id="QUS35386.1"/>
    </source>
</evidence>
<evidence type="ECO:0000256" key="1">
    <source>
        <dbReference type="ARBA" id="ARBA00004651"/>
    </source>
</evidence>
<feature type="transmembrane region" description="Helical" evidence="10">
    <location>
        <begin position="185"/>
        <end position="202"/>
    </location>
</feature>
<evidence type="ECO:0000256" key="4">
    <source>
        <dbReference type="ARBA" id="ARBA00022692"/>
    </source>
</evidence>
<dbReference type="InterPro" id="IPR003439">
    <property type="entry name" value="ABC_transporter-like_ATP-bd"/>
</dbReference>
<dbReference type="PANTHER" id="PTHR43394:SF1">
    <property type="entry name" value="ATP-BINDING CASSETTE SUB-FAMILY B MEMBER 10, MITOCHONDRIAL"/>
    <property type="match status" value="1"/>
</dbReference>
<evidence type="ECO:0000256" key="3">
    <source>
        <dbReference type="ARBA" id="ARBA00022475"/>
    </source>
</evidence>
<protein>
    <submittedName>
        <fullName evidence="13">ATP-binding cassette domain-containing protein</fullName>
    </submittedName>
</protein>
<feature type="transmembrane region" description="Helical" evidence="10">
    <location>
        <begin position="102"/>
        <end position="120"/>
    </location>
</feature>
<reference evidence="13" key="1">
    <citation type="submission" date="2020-01" db="EMBL/GenBank/DDBJ databases">
        <authorList>
            <person name="Yang Y."/>
            <person name="Kwon Y.M."/>
        </authorList>
    </citation>
    <scope>NUCLEOTIDE SEQUENCE</scope>
    <source>
        <strain evidence="13">PG104</strain>
    </source>
</reference>
<dbReference type="EMBL" id="CP047289">
    <property type="protein sequence ID" value="QUS35386.1"/>
    <property type="molecule type" value="Genomic_DNA"/>
</dbReference>
<dbReference type="SUPFAM" id="SSF52540">
    <property type="entry name" value="P-loop containing nucleoside triphosphate hydrolases"/>
    <property type="match status" value="1"/>
</dbReference>
<dbReference type="Proteomes" id="UP000679284">
    <property type="component" value="Chromosome"/>
</dbReference>
<dbReference type="GO" id="GO:0016887">
    <property type="term" value="F:ATP hydrolysis activity"/>
    <property type="evidence" value="ECO:0007669"/>
    <property type="project" value="InterPro"/>
</dbReference>
<evidence type="ECO:0000256" key="8">
    <source>
        <dbReference type="ARBA" id="ARBA00023136"/>
    </source>
</evidence>
<dbReference type="PROSITE" id="PS50893">
    <property type="entry name" value="ABC_TRANSPORTER_2"/>
    <property type="match status" value="1"/>
</dbReference>
<feature type="compositionally biased region" description="Basic residues" evidence="9">
    <location>
        <begin position="12"/>
        <end position="23"/>
    </location>
</feature>
<keyword evidence="8 10" id="KW-0472">Membrane</keyword>
<evidence type="ECO:0000256" key="2">
    <source>
        <dbReference type="ARBA" id="ARBA00022448"/>
    </source>
</evidence>
<dbReference type="GO" id="GO:0015421">
    <property type="term" value="F:ABC-type oligopeptide transporter activity"/>
    <property type="evidence" value="ECO:0007669"/>
    <property type="project" value="TreeGrafter"/>
</dbReference>
<dbReference type="InterPro" id="IPR011527">
    <property type="entry name" value="ABC1_TM_dom"/>
</dbReference>
<comment type="subcellular location">
    <subcellularLocation>
        <location evidence="1">Cell membrane</location>
        <topology evidence="1">Multi-pass membrane protein</topology>
    </subcellularLocation>
</comment>
<dbReference type="CDD" id="cd18552">
    <property type="entry name" value="ABC_6TM_MsbA_like"/>
    <property type="match status" value="1"/>
</dbReference>
<dbReference type="Gene3D" id="3.40.50.300">
    <property type="entry name" value="P-loop containing nucleotide triphosphate hydrolases"/>
    <property type="match status" value="1"/>
</dbReference>
<dbReference type="InterPro" id="IPR017871">
    <property type="entry name" value="ABC_transporter-like_CS"/>
</dbReference>
<evidence type="ECO:0000256" key="10">
    <source>
        <dbReference type="SAM" id="Phobius"/>
    </source>
</evidence>
<sequence length="620" mass="67381">MATVPASVRQWRRLPRPSPRARPKSQDGEGSLSIDTLNDTHDRRYASHRLFGRLWRGYLSRHKGKMAIAFLLMVLEGSTLGALSWMIKPLFDRVFTPGGEGALVWVGFGILGLFALRAATSVLSKVILTRVSQLSSTAMQTDMLSHVLTLDQDFFQVNSPGQLIERVQGDTAAVQGVWSMVITGVGRDTISLIGLFIVALSIDVHWTLAALIGAPLLILPAIAVQRYIRRKVHQTRAQSGLRATRLDEIFHGIQAIKLNRLEAYQIGRFRAIVGRLVRNGVKTATGRAAIPALVDLITGLGFFTVLMLAGREIIAGERTVGEFMSFFTAMALTFQPMRRLGDMSGSWQVAAASLTRIFRLFDMQPSPRPVASAVPARTPPQIELRDVHFAYSDLPVLNGTSFTARAGKMTALVGASGAGKSTVFHLLTGLAQPSGGQILMDGTDIGQFALEDLRSQFAVVSQDSALFDETIRENIVLGRNVPEERLTDALQAAHVTEFVQNLPKGPDSPAGPRGSALSGGQRQRVAIARALISDAPVLLMDEATSALDAQSEALVATALAHQSLERTMLVIAHRLSTIREADSIVVMDQGRVVDQGTHDELLARGGLYAELYRLQFKDQA</sequence>
<dbReference type="Pfam" id="PF00664">
    <property type="entry name" value="ABC_membrane"/>
    <property type="match status" value="1"/>
</dbReference>
<dbReference type="PROSITE" id="PS00211">
    <property type="entry name" value="ABC_TRANSPORTER_1"/>
    <property type="match status" value="1"/>
</dbReference>
<keyword evidence="3" id="KW-1003">Cell membrane</keyword>
<organism evidence="13 14">
    <name type="scientific">Falsirhodobacter algicola</name>
    <dbReference type="NCBI Taxonomy" id="2692330"/>
    <lineage>
        <taxon>Bacteria</taxon>
        <taxon>Pseudomonadati</taxon>
        <taxon>Pseudomonadota</taxon>
        <taxon>Alphaproteobacteria</taxon>
        <taxon>Rhodobacterales</taxon>
        <taxon>Paracoccaceae</taxon>
        <taxon>Falsirhodobacter</taxon>
    </lineage>
</organism>
<dbReference type="GO" id="GO:0005524">
    <property type="term" value="F:ATP binding"/>
    <property type="evidence" value="ECO:0007669"/>
    <property type="project" value="UniProtKB-KW"/>
</dbReference>
<dbReference type="Gene3D" id="1.20.1560.10">
    <property type="entry name" value="ABC transporter type 1, transmembrane domain"/>
    <property type="match status" value="1"/>
</dbReference>
<keyword evidence="2" id="KW-0813">Transport</keyword>
<dbReference type="InterPro" id="IPR036640">
    <property type="entry name" value="ABC1_TM_sf"/>
</dbReference>
<feature type="transmembrane region" description="Helical" evidence="10">
    <location>
        <begin position="66"/>
        <end position="87"/>
    </location>
</feature>
<dbReference type="InterPro" id="IPR003593">
    <property type="entry name" value="AAA+_ATPase"/>
</dbReference>
<keyword evidence="4 10" id="KW-0812">Transmembrane</keyword>
<dbReference type="FunFam" id="3.40.50.300:FF:000221">
    <property type="entry name" value="Multidrug ABC transporter ATP-binding protein"/>
    <property type="match status" value="1"/>
</dbReference>
<dbReference type="Pfam" id="PF00005">
    <property type="entry name" value="ABC_tran"/>
    <property type="match status" value="1"/>
</dbReference>
<keyword evidence="5" id="KW-0547">Nucleotide-binding</keyword>
<evidence type="ECO:0000259" key="11">
    <source>
        <dbReference type="PROSITE" id="PS50893"/>
    </source>
</evidence>
<dbReference type="KEGG" id="fap:GR316_03325"/>
<dbReference type="AlphaFoldDB" id="A0A8J8MRJ3"/>
<feature type="domain" description="ABC transmembrane type-1" evidence="12">
    <location>
        <begin position="67"/>
        <end position="348"/>
    </location>
</feature>
<feature type="region of interest" description="Disordered" evidence="9">
    <location>
        <begin position="12"/>
        <end position="36"/>
    </location>
</feature>
<dbReference type="SMART" id="SM00382">
    <property type="entry name" value="AAA"/>
    <property type="match status" value="1"/>
</dbReference>